<dbReference type="PANTHER" id="PTHR37842:SF2">
    <property type="entry name" value="GYLCOSYL HYDROLASE 115 C-TERMINAL DOMAIN-CONTAINING PROTEIN"/>
    <property type="match status" value="1"/>
</dbReference>
<keyword evidence="1 4" id="KW-0378">Hydrolase</keyword>
<comment type="caution">
    <text evidence="4">The sequence shown here is derived from an EMBL/GenBank/DDBJ whole genome shotgun (WGS) entry which is preliminary data.</text>
</comment>
<dbReference type="Pfam" id="PF17829">
    <property type="entry name" value="GH115_C"/>
    <property type="match status" value="1"/>
</dbReference>
<dbReference type="GO" id="GO:0016787">
    <property type="term" value="F:hydrolase activity"/>
    <property type="evidence" value="ECO:0007669"/>
    <property type="project" value="UniProtKB-KW"/>
</dbReference>
<gene>
    <name evidence="4" type="ORF">V1634_15720</name>
</gene>
<reference evidence="4 5" key="1">
    <citation type="submission" date="2024-01" db="EMBL/GenBank/DDBJ databases">
        <title>Genome insights into Plantactinospora veratri sp. nov.</title>
        <authorList>
            <person name="Wang L."/>
        </authorList>
    </citation>
    <scope>NUCLEOTIDE SEQUENCE [LARGE SCALE GENOMIC DNA]</scope>
    <source>
        <strain evidence="4 5">NEAU-FHS4</strain>
    </source>
</reference>
<evidence type="ECO:0000313" key="5">
    <source>
        <dbReference type="Proteomes" id="UP001339911"/>
    </source>
</evidence>
<name>A0ABU7SED3_9ACTN</name>
<evidence type="ECO:0000259" key="3">
    <source>
        <dbReference type="Pfam" id="PF17829"/>
    </source>
</evidence>
<dbReference type="InterPro" id="IPR029018">
    <property type="entry name" value="Hex-like_dom2"/>
</dbReference>
<evidence type="ECO:0000313" key="4">
    <source>
        <dbReference type="EMBL" id="MEE6308276.1"/>
    </source>
</evidence>
<protein>
    <submittedName>
        <fullName evidence="4">Glycosyl hydrolase 115 family protein</fullName>
    </submittedName>
</protein>
<dbReference type="Gene3D" id="3.30.379.10">
    <property type="entry name" value="Chitobiase/beta-hexosaminidase domain 2-like"/>
    <property type="match status" value="1"/>
</dbReference>
<dbReference type="RefSeq" id="WP_331208553.1">
    <property type="nucleotide sequence ID" value="NZ_JAZGQL010000009.1"/>
</dbReference>
<evidence type="ECO:0000256" key="2">
    <source>
        <dbReference type="SAM" id="SignalP"/>
    </source>
</evidence>
<dbReference type="InterPro" id="IPR042301">
    <property type="entry name" value="GH115_sf"/>
</dbReference>
<feature type="domain" description="Gylcosyl hydrolase 115 C-terminal" evidence="3">
    <location>
        <begin position="873"/>
        <end position="1047"/>
    </location>
</feature>
<dbReference type="Gene3D" id="3.20.20.520">
    <property type="entry name" value="Glycosyl hydrolase family 115"/>
    <property type="match status" value="1"/>
</dbReference>
<feature type="signal peptide" evidence="2">
    <location>
        <begin position="1"/>
        <end position="47"/>
    </location>
</feature>
<dbReference type="Gene3D" id="2.60.120.1620">
    <property type="match status" value="1"/>
</dbReference>
<dbReference type="Proteomes" id="UP001339911">
    <property type="component" value="Unassembled WGS sequence"/>
</dbReference>
<dbReference type="InterPro" id="IPR031924">
    <property type="entry name" value="GH115"/>
</dbReference>
<dbReference type="PANTHER" id="PTHR37842">
    <property type="match status" value="1"/>
</dbReference>
<sequence length="1053" mass="116686">MSRSITPAGPPAAVPRRFVGPKACRMLLSLTLAVTAAPALVSSSAAASPGGRGVDVGHDPAGFISTRWKPSSLPLVERGRAATLVVSASDHPGVVRATGDLRADVERVTGVRPAVVTDQVPRQGEVVLVGTIGKSPLIDRLIATGKLDVRGITGRWETSLQQIVANPLPGVRRAFVIAGSDQRGTIFGTYEVSKQIGVSPWYWWDDVPARHSDELYVLPGRHSQGTPAVKYRGFFINDENPALGTWAPNFFGPGLAPGYPGGFNRHFYAKVFETMLRLKANYLWPAVWGRAFAEDDPANHATAKEYGVVMGTSHEAPMMRGIEEWNRHDDGGTDPYGGTGEWSFRRNSAALKEYWRDGIERMEEQDFEGVVTLGMRGNGDVSLPDGDGIELMESIIAAQRQILAEESDRALPDIPQVFTLYKEVQRYWDRGMRPPDDVTVVFCDDNWGNMRKLPDQSLPARPGGYGMYYHFDYVGGGRNYKWVDTINLASTWEQLNLTYRYGVDRLWVVNVGDMKNEELPLQLFLDYAWDPDSIPIEKLDDWQREYAAQNFPDRYAGEIGEILHEYGQLQARRKPELLNRRITVDPAKDPATDSSAVVYTDDNPYSLTAYQEMRRVVREWAELAQRAERVRARLPEGYDDAYYQLVHYQVAATANLYALREAQFTNLLYAAQGRAATNAMADLAQRHFDTDQAMSDYYNNTLAGGKWRGFQTQPKIGYGDVARYGPNAPWQQPELNNQALPDAFYPHLRRIELPAVAELGVAIDGSEKYWPAEPGPAVLPTFSPYQSQPGQYLEIFNRGSVPFDYTVRAGAPWLKLSRTGGRVTDQVRVEVRVDWRHAPRGATTVPITVTGPDGASVLVQARVENPQGLRPRGHVEANGYVSIPAEHHTRAVNTDGVYWKRIPDLGRTGDGLTPFPVTAPSRTPGGNSPRLEYELTLTSPGPVKVSAYLSPRNNVLPTEGLRYAVSIDGAAPQVVNVTAATGANDTSMNRQWERNTSQNVNVTTTTHSVDGPGVHTLKFWMVDPTVVVQQLVVQTAELPYSYLGPPESRRIGH</sequence>
<dbReference type="InterPro" id="IPR041437">
    <property type="entry name" value="GH115_C"/>
</dbReference>
<dbReference type="Pfam" id="PF15979">
    <property type="entry name" value="Glyco_hydro_115"/>
    <property type="match status" value="1"/>
</dbReference>
<dbReference type="Gene3D" id="1.20.58.2150">
    <property type="match status" value="1"/>
</dbReference>
<proteinExistence type="predicted"/>
<organism evidence="4 5">
    <name type="scientific">Plantactinospora veratri</name>
    <dbReference type="NCBI Taxonomy" id="1436122"/>
    <lineage>
        <taxon>Bacteria</taxon>
        <taxon>Bacillati</taxon>
        <taxon>Actinomycetota</taxon>
        <taxon>Actinomycetes</taxon>
        <taxon>Micromonosporales</taxon>
        <taxon>Micromonosporaceae</taxon>
        <taxon>Plantactinospora</taxon>
    </lineage>
</organism>
<evidence type="ECO:0000256" key="1">
    <source>
        <dbReference type="ARBA" id="ARBA00022801"/>
    </source>
</evidence>
<keyword evidence="5" id="KW-1185">Reference proteome</keyword>
<keyword evidence="2" id="KW-0732">Signal</keyword>
<dbReference type="EMBL" id="JAZGQL010000009">
    <property type="protein sequence ID" value="MEE6308276.1"/>
    <property type="molecule type" value="Genomic_DNA"/>
</dbReference>
<accession>A0ABU7SED3</accession>
<feature type="chain" id="PRO_5047102773" evidence="2">
    <location>
        <begin position="48"/>
        <end position="1053"/>
    </location>
</feature>